<keyword evidence="3" id="KW-0679">Respiratory chain</keyword>
<comment type="caution">
    <text evidence="7">The sequence shown here is derived from an EMBL/GenBank/DDBJ whole genome shotgun (WGS) entry which is preliminary data.</text>
</comment>
<evidence type="ECO:0000256" key="6">
    <source>
        <dbReference type="ARBA" id="ARBA00023136"/>
    </source>
</evidence>
<evidence type="ECO:0000313" key="8">
    <source>
        <dbReference type="Proteomes" id="UP000886042"/>
    </source>
</evidence>
<dbReference type="AlphaFoldDB" id="A0A7C3C595"/>
<evidence type="ECO:0000313" key="7">
    <source>
        <dbReference type="EMBL" id="HFB54728.1"/>
    </source>
</evidence>
<evidence type="ECO:0000256" key="3">
    <source>
        <dbReference type="ARBA" id="ARBA00022660"/>
    </source>
</evidence>
<comment type="subcellular location">
    <subcellularLocation>
        <location evidence="1">Membrane</location>
    </subcellularLocation>
</comment>
<dbReference type="InterPro" id="IPR006885">
    <property type="entry name" value="NADH_UbQ_FeS_4_mit-like"/>
</dbReference>
<gene>
    <name evidence="7" type="ORF">ENJ46_02295</name>
</gene>
<dbReference type="Proteomes" id="UP000886042">
    <property type="component" value="Unassembled WGS sequence"/>
</dbReference>
<keyword evidence="6" id="KW-0472">Membrane</keyword>
<sequence length="102" mass="11498">MFALIHQPVQNAMQSGVGNSTMWVLDFASKSGQQQIDPLTGTVGTTDVMGEVQLNFDTKEQAIAYAKSHNIPYRLIQRSRHIPVGRSYGDNFAFDRKFPWTH</sequence>
<evidence type="ECO:0000256" key="1">
    <source>
        <dbReference type="ARBA" id="ARBA00004370"/>
    </source>
</evidence>
<accession>A0A7C3C595</accession>
<dbReference type="InterPro" id="IPR038532">
    <property type="entry name" value="NDUFS4-like_sf"/>
</dbReference>
<dbReference type="GO" id="GO:0016020">
    <property type="term" value="C:membrane"/>
    <property type="evidence" value="ECO:0007669"/>
    <property type="project" value="UniProtKB-SubCell"/>
</dbReference>
<evidence type="ECO:0000256" key="5">
    <source>
        <dbReference type="ARBA" id="ARBA00022982"/>
    </source>
</evidence>
<keyword evidence="2" id="KW-0813">Transport</keyword>
<dbReference type="Gene3D" id="3.30.160.190">
    <property type="entry name" value="atu1810 like domain"/>
    <property type="match status" value="1"/>
</dbReference>
<protein>
    <submittedName>
        <fullName evidence="7">ETC complex I subunit</fullName>
    </submittedName>
</protein>
<organism evidence="7 8">
    <name type="scientific">Hellea balneolensis</name>
    <dbReference type="NCBI Taxonomy" id="287478"/>
    <lineage>
        <taxon>Bacteria</taxon>
        <taxon>Pseudomonadati</taxon>
        <taxon>Pseudomonadota</taxon>
        <taxon>Alphaproteobacteria</taxon>
        <taxon>Maricaulales</taxon>
        <taxon>Robiginitomaculaceae</taxon>
        <taxon>Hellea</taxon>
    </lineage>
</organism>
<dbReference type="Pfam" id="PF04800">
    <property type="entry name" value="NDUS4"/>
    <property type="match status" value="1"/>
</dbReference>
<proteinExistence type="predicted"/>
<name>A0A7C3C595_9PROT</name>
<evidence type="ECO:0000256" key="4">
    <source>
        <dbReference type="ARBA" id="ARBA00022946"/>
    </source>
</evidence>
<dbReference type="GO" id="GO:0022900">
    <property type="term" value="P:electron transport chain"/>
    <property type="evidence" value="ECO:0007669"/>
    <property type="project" value="InterPro"/>
</dbReference>
<reference evidence="7" key="1">
    <citation type="journal article" date="2020" name="mSystems">
        <title>Genome- and Community-Level Interaction Insights into Carbon Utilization and Element Cycling Functions of Hydrothermarchaeota in Hydrothermal Sediment.</title>
        <authorList>
            <person name="Zhou Z."/>
            <person name="Liu Y."/>
            <person name="Xu W."/>
            <person name="Pan J."/>
            <person name="Luo Z.H."/>
            <person name="Li M."/>
        </authorList>
    </citation>
    <scope>NUCLEOTIDE SEQUENCE [LARGE SCALE GENOMIC DNA]</scope>
    <source>
        <strain evidence="7">HyVt-489</strain>
    </source>
</reference>
<dbReference type="EMBL" id="DRMN01000153">
    <property type="protein sequence ID" value="HFB54728.1"/>
    <property type="molecule type" value="Genomic_DNA"/>
</dbReference>
<keyword evidence="4" id="KW-0809">Transit peptide</keyword>
<evidence type="ECO:0000256" key="2">
    <source>
        <dbReference type="ARBA" id="ARBA00022448"/>
    </source>
</evidence>
<keyword evidence="5" id="KW-0249">Electron transport</keyword>